<organism evidence="1 2">
    <name type="scientific">Thiorhodococcus minor</name>
    <dbReference type="NCBI Taxonomy" id="57489"/>
    <lineage>
        <taxon>Bacteria</taxon>
        <taxon>Pseudomonadati</taxon>
        <taxon>Pseudomonadota</taxon>
        <taxon>Gammaproteobacteria</taxon>
        <taxon>Chromatiales</taxon>
        <taxon>Chromatiaceae</taxon>
        <taxon>Thiorhodococcus</taxon>
    </lineage>
</organism>
<dbReference type="EMBL" id="JAAIJQ010000058">
    <property type="protein sequence ID" value="NEV63664.1"/>
    <property type="molecule type" value="Genomic_DNA"/>
</dbReference>
<reference evidence="1 2" key="1">
    <citation type="submission" date="2020-02" db="EMBL/GenBank/DDBJ databases">
        <title>Genome sequences of Thiorhodococcus mannitoliphagus and Thiorhodococcus minor, purple sulfur photosynthetic bacteria in the gammaproteobacterial family, Chromatiaceae.</title>
        <authorList>
            <person name="Aviles F.A."/>
            <person name="Meyer T.E."/>
            <person name="Kyndt J.A."/>
        </authorList>
    </citation>
    <scope>NUCLEOTIDE SEQUENCE [LARGE SCALE GENOMIC DNA]</scope>
    <source>
        <strain evidence="1 2">DSM 11518</strain>
    </source>
</reference>
<dbReference type="AlphaFoldDB" id="A0A6M0K2Y5"/>
<protein>
    <submittedName>
        <fullName evidence="1">Uncharacterized protein</fullName>
    </submittedName>
</protein>
<dbReference type="Proteomes" id="UP000483379">
    <property type="component" value="Unassembled WGS sequence"/>
</dbReference>
<evidence type="ECO:0000313" key="2">
    <source>
        <dbReference type="Proteomes" id="UP000483379"/>
    </source>
</evidence>
<proteinExistence type="predicted"/>
<gene>
    <name evidence="1" type="ORF">G3446_17500</name>
</gene>
<accession>A0A6M0K2Y5</accession>
<sequence length="69" mass="7601">MKVIRGRRDQLRDEGLDAILSAIIHNRPEDWERAQDIDRRLAHRGKLALVVATASPPAESGCPPSSESA</sequence>
<dbReference type="RefSeq" id="WP_164454127.1">
    <property type="nucleotide sequence ID" value="NZ_JAAIJQ010000058.1"/>
</dbReference>
<comment type="caution">
    <text evidence="1">The sequence shown here is derived from an EMBL/GenBank/DDBJ whole genome shotgun (WGS) entry which is preliminary data.</text>
</comment>
<evidence type="ECO:0000313" key="1">
    <source>
        <dbReference type="EMBL" id="NEV63664.1"/>
    </source>
</evidence>
<name>A0A6M0K2Y5_9GAMM</name>
<keyword evidence="2" id="KW-1185">Reference proteome</keyword>